<protein>
    <submittedName>
        <fullName evidence="1">Uncharacterized protein</fullName>
    </submittedName>
</protein>
<evidence type="ECO:0000313" key="1">
    <source>
        <dbReference type="EMBL" id="GAU40542.1"/>
    </source>
</evidence>
<gene>
    <name evidence="1" type="ORF">TSUD_367070</name>
</gene>
<reference evidence="2" key="1">
    <citation type="journal article" date="2017" name="Front. Plant Sci.">
        <title>Climate Clever Clovers: New Paradigm to Reduce the Environmental Footprint of Ruminants by Breeding Low Methanogenic Forages Utilizing Haplotype Variation.</title>
        <authorList>
            <person name="Kaur P."/>
            <person name="Appels R."/>
            <person name="Bayer P.E."/>
            <person name="Keeble-Gagnere G."/>
            <person name="Wang J."/>
            <person name="Hirakawa H."/>
            <person name="Shirasawa K."/>
            <person name="Vercoe P."/>
            <person name="Stefanova K."/>
            <person name="Durmic Z."/>
            <person name="Nichols P."/>
            <person name="Revell C."/>
            <person name="Isobe S.N."/>
            <person name="Edwards D."/>
            <person name="Erskine W."/>
        </authorList>
    </citation>
    <scope>NUCLEOTIDE SEQUENCE [LARGE SCALE GENOMIC DNA]</scope>
    <source>
        <strain evidence="2">cv. Daliak</strain>
    </source>
</reference>
<sequence length="111" mass="12825">MSQLNRSSLVQRVLPRSTFITVLGVLSKEDPMITCQIAQGLWMRIICGLYVHEIEVRTDYNDFIYRLTVKHCIRGCFCPTYGYYPSFIVEEPPTCISFSLSLEYFAGIKKN</sequence>
<organism evidence="1 2">
    <name type="scientific">Trifolium subterraneum</name>
    <name type="common">Subterranean clover</name>
    <dbReference type="NCBI Taxonomy" id="3900"/>
    <lineage>
        <taxon>Eukaryota</taxon>
        <taxon>Viridiplantae</taxon>
        <taxon>Streptophyta</taxon>
        <taxon>Embryophyta</taxon>
        <taxon>Tracheophyta</taxon>
        <taxon>Spermatophyta</taxon>
        <taxon>Magnoliopsida</taxon>
        <taxon>eudicotyledons</taxon>
        <taxon>Gunneridae</taxon>
        <taxon>Pentapetalae</taxon>
        <taxon>rosids</taxon>
        <taxon>fabids</taxon>
        <taxon>Fabales</taxon>
        <taxon>Fabaceae</taxon>
        <taxon>Papilionoideae</taxon>
        <taxon>50 kb inversion clade</taxon>
        <taxon>NPAAA clade</taxon>
        <taxon>Hologalegina</taxon>
        <taxon>IRL clade</taxon>
        <taxon>Trifolieae</taxon>
        <taxon>Trifolium</taxon>
    </lineage>
</organism>
<dbReference type="AlphaFoldDB" id="A0A2Z6NW78"/>
<accession>A0A2Z6NW78</accession>
<name>A0A2Z6NW78_TRISU</name>
<keyword evidence="2" id="KW-1185">Reference proteome</keyword>
<evidence type="ECO:0000313" key="2">
    <source>
        <dbReference type="Proteomes" id="UP000242715"/>
    </source>
</evidence>
<dbReference type="Proteomes" id="UP000242715">
    <property type="component" value="Unassembled WGS sequence"/>
</dbReference>
<dbReference type="EMBL" id="DF973813">
    <property type="protein sequence ID" value="GAU40542.1"/>
    <property type="molecule type" value="Genomic_DNA"/>
</dbReference>
<proteinExistence type="predicted"/>